<feature type="compositionally biased region" description="Low complexity" evidence="1">
    <location>
        <begin position="303"/>
        <end position="313"/>
    </location>
</feature>
<protein>
    <recommendedName>
        <fullName evidence="2">ENTH domain-containing protein</fullName>
    </recommendedName>
</protein>
<feature type="compositionally biased region" description="Gly residues" evidence="1">
    <location>
        <begin position="191"/>
        <end position="205"/>
    </location>
</feature>
<dbReference type="Gene3D" id="1.25.40.90">
    <property type="match status" value="1"/>
</dbReference>
<dbReference type="GO" id="GO:0006897">
    <property type="term" value="P:endocytosis"/>
    <property type="evidence" value="ECO:0007669"/>
    <property type="project" value="TreeGrafter"/>
</dbReference>
<dbReference type="GO" id="GO:0006895">
    <property type="term" value="P:Golgi to endosome transport"/>
    <property type="evidence" value="ECO:0007669"/>
    <property type="project" value="TreeGrafter"/>
</dbReference>
<dbReference type="FunFam" id="1.25.40.90:FF:000006">
    <property type="entry name" value="Clathrin interactor 1"/>
    <property type="match status" value="1"/>
</dbReference>
<dbReference type="InterPro" id="IPR008942">
    <property type="entry name" value="ENTH_VHS"/>
</dbReference>
<dbReference type="SMART" id="SM00273">
    <property type="entry name" value="ENTH"/>
    <property type="match status" value="1"/>
</dbReference>
<dbReference type="Proteomes" id="UP000305067">
    <property type="component" value="Unassembled WGS sequence"/>
</dbReference>
<feature type="compositionally biased region" description="Low complexity" evidence="1">
    <location>
        <begin position="495"/>
        <end position="505"/>
    </location>
</feature>
<reference evidence="3 4" key="1">
    <citation type="journal article" date="2019" name="Nat. Ecol. Evol.">
        <title>Megaphylogeny resolves global patterns of mushroom evolution.</title>
        <authorList>
            <person name="Varga T."/>
            <person name="Krizsan K."/>
            <person name="Foldi C."/>
            <person name="Dima B."/>
            <person name="Sanchez-Garcia M."/>
            <person name="Sanchez-Ramirez S."/>
            <person name="Szollosi G.J."/>
            <person name="Szarkandi J.G."/>
            <person name="Papp V."/>
            <person name="Albert L."/>
            <person name="Andreopoulos W."/>
            <person name="Angelini C."/>
            <person name="Antonin V."/>
            <person name="Barry K.W."/>
            <person name="Bougher N.L."/>
            <person name="Buchanan P."/>
            <person name="Buyck B."/>
            <person name="Bense V."/>
            <person name="Catcheside P."/>
            <person name="Chovatia M."/>
            <person name="Cooper J."/>
            <person name="Damon W."/>
            <person name="Desjardin D."/>
            <person name="Finy P."/>
            <person name="Geml J."/>
            <person name="Haridas S."/>
            <person name="Hughes K."/>
            <person name="Justo A."/>
            <person name="Karasinski D."/>
            <person name="Kautmanova I."/>
            <person name="Kiss B."/>
            <person name="Kocsube S."/>
            <person name="Kotiranta H."/>
            <person name="LaButti K.M."/>
            <person name="Lechner B.E."/>
            <person name="Liimatainen K."/>
            <person name="Lipzen A."/>
            <person name="Lukacs Z."/>
            <person name="Mihaltcheva S."/>
            <person name="Morgado L.N."/>
            <person name="Niskanen T."/>
            <person name="Noordeloos M.E."/>
            <person name="Ohm R.A."/>
            <person name="Ortiz-Santana B."/>
            <person name="Ovrebo C."/>
            <person name="Racz N."/>
            <person name="Riley R."/>
            <person name="Savchenko A."/>
            <person name="Shiryaev A."/>
            <person name="Soop K."/>
            <person name="Spirin V."/>
            <person name="Szebenyi C."/>
            <person name="Tomsovsky M."/>
            <person name="Tulloss R.E."/>
            <person name="Uehling J."/>
            <person name="Grigoriev I.V."/>
            <person name="Vagvolgyi C."/>
            <person name="Papp T."/>
            <person name="Martin F.M."/>
            <person name="Miettinen O."/>
            <person name="Hibbett D.S."/>
            <person name="Nagy L.G."/>
        </authorList>
    </citation>
    <scope>NUCLEOTIDE SEQUENCE [LARGE SCALE GENOMIC DNA]</scope>
    <source>
        <strain evidence="3 4">CBS 309.79</strain>
    </source>
</reference>
<feature type="compositionally biased region" description="Low complexity" evidence="1">
    <location>
        <begin position="422"/>
        <end position="436"/>
    </location>
</feature>
<organism evidence="3 4">
    <name type="scientific">Pterulicium gracile</name>
    <dbReference type="NCBI Taxonomy" id="1884261"/>
    <lineage>
        <taxon>Eukaryota</taxon>
        <taxon>Fungi</taxon>
        <taxon>Dikarya</taxon>
        <taxon>Basidiomycota</taxon>
        <taxon>Agaricomycotina</taxon>
        <taxon>Agaricomycetes</taxon>
        <taxon>Agaricomycetidae</taxon>
        <taxon>Agaricales</taxon>
        <taxon>Pleurotineae</taxon>
        <taxon>Pterulaceae</taxon>
        <taxon>Pterulicium</taxon>
    </lineage>
</organism>
<dbReference type="GO" id="GO:0005829">
    <property type="term" value="C:cytosol"/>
    <property type="evidence" value="ECO:0007669"/>
    <property type="project" value="GOC"/>
</dbReference>
<evidence type="ECO:0000259" key="2">
    <source>
        <dbReference type="PROSITE" id="PS50942"/>
    </source>
</evidence>
<dbReference type="Pfam" id="PF01417">
    <property type="entry name" value="ENTH"/>
    <property type="match status" value="1"/>
</dbReference>
<feature type="compositionally biased region" description="Basic residues" evidence="1">
    <location>
        <begin position="161"/>
        <end position="171"/>
    </location>
</feature>
<dbReference type="GO" id="GO:0030276">
    <property type="term" value="F:clathrin binding"/>
    <property type="evidence" value="ECO:0007669"/>
    <property type="project" value="TreeGrafter"/>
</dbReference>
<feature type="compositionally biased region" description="Basic and acidic residues" evidence="1">
    <location>
        <begin position="224"/>
        <end position="233"/>
    </location>
</feature>
<name>A0A5C3QH70_9AGAR</name>
<dbReference type="AlphaFoldDB" id="A0A5C3QH70"/>
<dbReference type="GO" id="GO:0005768">
    <property type="term" value="C:endosome"/>
    <property type="evidence" value="ECO:0007669"/>
    <property type="project" value="TreeGrafter"/>
</dbReference>
<keyword evidence="4" id="KW-1185">Reference proteome</keyword>
<accession>A0A5C3QH70</accession>
<dbReference type="OrthoDB" id="4033880at2759"/>
<evidence type="ECO:0000313" key="4">
    <source>
        <dbReference type="Proteomes" id="UP000305067"/>
    </source>
</evidence>
<feature type="compositionally biased region" description="Polar residues" evidence="1">
    <location>
        <begin position="357"/>
        <end position="408"/>
    </location>
</feature>
<dbReference type="CDD" id="cd16992">
    <property type="entry name" value="ENTH_Ent3"/>
    <property type="match status" value="1"/>
</dbReference>
<sequence>MDRLESLSNTLANLTMYDLKSAYNQAKNVVLNVSEMEAKVREATNDDPWGASSSLMQEIAQGTFSFQHFNEIMPAIYSRFMEKEAREWRQIYKALQLLEYLVKHGSERVVDDARSHTSTMRMLRSFHYIDEKGKDQGINVRNRAKELVELLGDVDKIRGERRKAKANKHKYTGTGNDGSYGADMSFNTGGSRYGGFGSDSQGGGSSSYETGRHNDHYQSGGSSFRDESRRAGGFEEYNAGDDEDSAPRRSNSISSTTAAHARTGSLSTSARIAAARKREPAPAPPAPVPEVDLLGGLDDEPINTTSTGSSNTNKALPFVSTPAPPVSLDDDDFADFQAAPSSPPPMPAQSQPIMSSFNNTAASPPPTTNQHNRQQPSMSGLGSLMSAQTPKPTTNNSFSAGPNYNSSPLMAASPPPTNRMQSASSVISPSSAKPSVGFDDLWNMSLGSSAPKPATGGGKSMNDIQKEKTNAGLWGAQKPPGASDPFGSFGGSFGGSSTSNSNSKMSGGGDDDLLL</sequence>
<dbReference type="GO" id="GO:0005886">
    <property type="term" value="C:plasma membrane"/>
    <property type="evidence" value="ECO:0007669"/>
    <property type="project" value="TreeGrafter"/>
</dbReference>
<dbReference type="PANTHER" id="PTHR12276:SF45">
    <property type="entry name" value="CLATHRIN INTERACTOR 1"/>
    <property type="match status" value="1"/>
</dbReference>
<evidence type="ECO:0000313" key="3">
    <source>
        <dbReference type="EMBL" id="TFL01415.1"/>
    </source>
</evidence>
<evidence type="ECO:0000256" key="1">
    <source>
        <dbReference type="SAM" id="MobiDB-lite"/>
    </source>
</evidence>
<dbReference type="SUPFAM" id="SSF48464">
    <property type="entry name" value="ENTH/VHS domain"/>
    <property type="match status" value="1"/>
</dbReference>
<dbReference type="PANTHER" id="PTHR12276">
    <property type="entry name" value="EPSIN/ENT-RELATED"/>
    <property type="match status" value="1"/>
</dbReference>
<feature type="compositionally biased region" description="Polar residues" evidence="1">
    <location>
        <begin position="248"/>
        <end position="270"/>
    </location>
</feature>
<dbReference type="InterPro" id="IPR013809">
    <property type="entry name" value="ENTH"/>
</dbReference>
<proteinExistence type="predicted"/>
<feature type="region of interest" description="Disordered" evidence="1">
    <location>
        <begin position="161"/>
        <end position="515"/>
    </location>
</feature>
<dbReference type="STRING" id="1884261.A0A5C3QH70"/>
<dbReference type="EMBL" id="ML178825">
    <property type="protein sequence ID" value="TFL01415.1"/>
    <property type="molecule type" value="Genomic_DNA"/>
</dbReference>
<gene>
    <name evidence="3" type="ORF">BDV98DRAFT_548971</name>
</gene>
<dbReference type="GO" id="GO:0030125">
    <property type="term" value="C:clathrin vesicle coat"/>
    <property type="evidence" value="ECO:0007669"/>
    <property type="project" value="TreeGrafter"/>
</dbReference>
<dbReference type="GO" id="GO:0005543">
    <property type="term" value="F:phospholipid binding"/>
    <property type="evidence" value="ECO:0007669"/>
    <property type="project" value="TreeGrafter"/>
</dbReference>
<feature type="domain" description="ENTH" evidence="2">
    <location>
        <begin position="28"/>
        <end position="161"/>
    </location>
</feature>
<dbReference type="PROSITE" id="PS50942">
    <property type="entry name" value="ENTH"/>
    <property type="match status" value="1"/>
</dbReference>